<dbReference type="SUPFAM" id="SSF52540">
    <property type="entry name" value="P-loop containing nucleoside triphosphate hydrolases"/>
    <property type="match status" value="1"/>
</dbReference>
<name>A0A6C0AKN2_9ZZZZ</name>
<dbReference type="PANTHER" id="PTHR10513:SF35">
    <property type="entry name" value="DEOXYADENOSINE KINASE"/>
    <property type="match status" value="1"/>
</dbReference>
<dbReference type="InterPro" id="IPR002624">
    <property type="entry name" value="DCK/DGK"/>
</dbReference>
<evidence type="ECO:0000259" key="1">
    <source>
        <dbReference type="Pfam" id="PF01712"/>
    </source>
</evidence>
<dbReference type="AlphaFoldDB" id="A0A6C0AKN2"/>
<dbReference type="PIRSF" id="PIRSF000705">
    <property type="entry name" value="DNK"/>
    <property type="match status" value="1"/>
</dbReference>
<dbReference type="GO" id="GO:0019136">
    <property type="term" value="F:deoxynucleoside kinase activity"/>
    <property type="evidence" value="ECO:0007669"/>
    <property type="project" value="InterPro"/>
</dbReference>
<protein>
    <recommendedName>
        <fullName evidence="1">Deoxynucleoside kinase domain-containing protein</fullName>
    </recommendedName>
</protein>
<dbReference type="GO" id="GO:0005739">
    <property type="term" value="C:mitochondrion"/>
    <property type="evidence" value="ECO:0007669"/>
    <property type="project" value="TreeGrafter"/>
</dbReference>
<dbReference type="EMBL" id="MN740677">
    <property type="protein sequence ID" value="QHS80349.1"/>
    <property type="molecule type" value="Genomic_DNA"/>
</dbReference>
<reference evidence="2" key="1">
    <citation type="journal article" date="2020" name="Nature">
        <title>Giant virus diversity and host interactions through global metagenomics.</title>
        <authorList>
            <person name="Schulz F."/>
            <person name="Roux S."/>
            <person name="Paez-Espino D."/>
            <person name="Jungbluth S."/>
            <person name="Walsh D.A."/>
            <person name="Denef V.J."/>
            <person name="McMahon K.D."/>
            <person name="Konstantinidis K.T."/>
            <person name="Eloe-Fadrosh E.A."/>
            <person name="Kyrpides N.C."/>
            <person name="Woyke T."/>
        </authorList>
    </citation>
    <scope>NUCLEOTIDE SEQUENCE</scope>
    <source>
        <strain evidence="2">GVMAG-S-1039698-54</strain>
    </source>
</reference>
<dbReference type="InterPro" id="IPR031314">
    <property type="entry name" value="DNK_dom"/>
</dbReference>
<feature type="domain" description="Deoxynucleoside kinase" evidence="1">
    <location>
        <begin position="6"/>
        <end position="215"/>
    </location>
</feature>
<proteinExistence type="predicted"/>
<dbReference type="Pfam" id="PF01712">
    <property type="entry name" value="dNK"/>
    <property type="match status" value="1"/>
</dbReference>
<dbReference type="CDD" id="cd01673">
    <property type="entry name" value="dNK"/>
    <property type="match status" value="1"/>
</dbReference>
<dbReference type="InterPro" id="IPR027417">
    <property type="entry name" value="P-loop_NTPase"/>
</dbReference>
<sequence>MIYFFGIEGNIGVGKSTMLKNIKKTLGNYYNNIPVIYLQEPVEIWESIKDKNDENIIEKFYKDNKKYSFSFQMMALISKLEYLNNILDKYRECVVISDRSVFTDKNIFAKMLYDSNDMEEINYKIYIKWFEHYTKKVQLTGIIYLQSNPEICFERIKERNRKGENIPLEYLQKCHNYHELWLNNEKDILFIDATVNKIQKAEEYDINVKNIQKFISNFIPDDSGYYHTLTMNDIMSHPFM</sequence>
<accession>A0A6C0AKN2</accession>
<dbReference type="InterPro" id="IPR050566">
    <property type="entry name" value="Deoxyribonucleoside_kinase"/>
</dbReference>
<dbReference type="GO" id="GO:0005524">
    <property type="term" value="F:ATP binding"/>
    <property type="evidence" value="ECO:0007669"/>
    <property type="project" value="InterPro"/>
</dbReference>
<evidence type="ECO:0000313" key="2">
    <source>
        <dbReference type="EMBL" id="QHS80349.1"/>
    </source>
</evidence>
<organism evidence="2">
    <name type="scientific">viral metagenome</name>
    <dbReference type="NCBI Taxonomy" id="1070528"/>
    <lineage>
        <taxon>unclassified sequences</taxon>
        <taxon>metagenomes</taxon>
        <taxon>organismal metagenomes</taxon>
    </lineage>
</organism>
<dbReference type="Gene3D" id="3.40.50.300">
    <property type="entry name" value="P-loop containing nucleotide triphosphate hydrolases"/>
    <property type="match status" value="1"/>
</dbReference>
<dbReference type="PANTHER" id="PTHR10513">
    <property type="entry name" value="DEOXYNUCLEOSIDE KINASE"/>
    <property type="match status" value="1"/>
</dbReference>